<evidence type="ECO:0000313" key="2">
    <source>
        <dbReference type="EMBL" id="NOJ25745.1"/>
    </source>
</evidence>
<dbReference type="Proteomes" id="UP000576645">
    <property type="component" value="Unassembled WGS sequence"/>
</dbReference>
<gene>
    <name evidence="2" type="ORF">F0238_23780</name>
</gene>
<keyword evidence="1" id="KW-0472">Membrane</keyword>
<keyword evidence="1" id="KW-0812">Transmembrane</keyword>
<feature type="transmembrane region" description="Helical" evidence="1">
    <location>
        <begin position="71"/>
        <end position="88"/>
    </location>
</feature>
<sequence>MAILFELALIILPLFTLLSTVNGVIKYRSARLILGVSFICLLVELFVSWLWVFRIVELTDLEMSIFVGHDWWNLAAGPLVFLLYLYVFTELNFSNRKKEKTDDLPRAE</sequence>
<protein>
    <submittedName>
        <fullName evidence="2">Uncharacterized protein</fullName>
    </submittedName>
</protein>
<dbReference type="EMBL" id="VTXP01000020">
    <property type="protein sequence ID" value="NOJ25745.1"/>
    <property type="molecule type" value="Genomic_DNA"/>
</dbReference>
<dbReference type="AlphaFoldDB" id="A0AAP6ZPD5"/>
<proteinExistence type="predicted"/>
<reference evidence="2 3" key="1">
    <citation type="submission" date="2019-09" db="EMBL/GenBank/DDBJ databases">
        <title>Draft genome sequencing and comparative genomics of hatchery-associated Vibrios.</title>
        <authorList>
            <person name="Kehlet-Delgado H."/>
            <person name="Mueller R.S."/>
        </authorList>
    </citation>
    <scope>NUCLEOTIDE SEQUENCE [LARGE SCALE GENOMIC DNA]</scope>
    <source>
        <strain evidence="2 3">09-121-3</strain>
    </source>
</reference>
<name>A0AAP6ZPD5_9VIBR</name>
<dbReference type="RefSeq" id="WP_171354053.1">
    <property type="nucleotide sequence ID" value="NZ_JABSMW010000008.1"/>
</dbReference>
<comment type="caution">
    <text evidence="2">The sequence shown here is derived from an EMBL/GenBank/DDBJ whole genome shotgun (WGS) entry which is preliminary data.</text>
</comment>
<feature type="transmembrane region" description="Helical" evidence="1">
    <location>
        <begin position="32"/>
        <end position="51"/>
    </location>
</feature>
<evidence type="ECO:0000256" key="1">
    <source>
        <dbReference type="SAM" id="Phobius"/>
    </source>
</evidence>
<accession>A0AAP6ZPD5</accession>
<keyword evidence="1" id="KW-1133">Transmembrane helix</keyword>
<organism evidence="2 3">
    <name type="scientific">Vibrio coralliilyticus</name>
    <dbReference type="NCBI Taxonomy" id="190893"/>
    <lineage>
        <taxon>Bacteria</taxon>
        <taxon>Pseudomonadati</taxon>
        <taxon>Pseudomonadota</taxon>
        <taxon>Gammaproteobacteria</taxon>
        <taxon>Vibrionales</taxon>
        <taxon>Vibrionaceae</taxon>
        <taxon>Vibrio</taxon>
    </lineage>
</organism>
<evidence type="ECO:0000313" key="3">
    <source>
        <dbReference type="Proteomes" id="UP000576645"/>
    </source>
</evidence>
<feature type="transmembrane region" description="Helical" evidence="1">
    <location>
        <begin position="6"/>
        <end position="25"/>
    </location>
</feature>